<keyword evidence="5" id="KW-0489">Methyltransferase</keyword>
<feature type="compositionally biased region" description="Polar residues" evidence="9">
    <location>
        <begin position="215"/>
        <end position="225"/>
    </location>
</feature>
<dbReference type="GO" id="GO:0016435">
    <property type="term" value="F:rRNA (guanine) methyltransferase activity"/>
    <property type="evidence" value="ECO:0007669"/>
    <property type="project" value="EnsemblFungi"/>
</dbReference>
<evidence type="ECO:0000256" key="6">
    <source>
        <dbReference type="ARBA" id="ARBA00022679"/>
    </source>
</evidence>
<dbReference type="GO" id="GO:0005737">
    <property type="term" value="C:cytoplasm"/>
    <property type="evidence" value="ECO:0007669"/>
    <property type="project" value="UniProtKB-SubCell"/>
</dbReference>
<comment type="subcellular location">
    <subcellularLocation>
        <location evidence="2">Cytoplasm</location>
    </subcellularLocation>
    <subcellularLocation>
        <location evidence="1">Nucleus</location>
    </subcellularLocation>
</comment>
<evidence type="ECO:0000313" key="13">
    <source>
        <dbReference type="Proteomes" id="UP000053447"/>
    </source>
</evidence>
<dbReference type="PANTHER" id="PTHR12734:SF0">
    <property type="entry name" value="18S RRNA (GUANINE-N(7))-METHYLTRANSFERASE-RELATED"/>
    <property type="match status" value="1"/>
</dbReference>
<dbReference type="AlphaFoldDB" id="A0A0W4ZVK9"/>
<evidence type="ECO:0000256" key="4">
    <source>
        <dbReference type="ARBA" id="ARBA00022490"/>
    </source>
</evidence>
<feature type="compositionally biased region" description="Basic and acidic residues" evidence="9">
    <location>
        <begin position="260"/>
        <end position="270"/>
    </location>
</feature>
<evidence type="ECO:0000256" key="8">
    <source>
        <dbReference type="ARBA" id="ARBA00023242"/>
    </source>
</evidence>
<dbReference type="eggNOG" id="KOG1541">
    <property type="taxonomic scope" value="Eukaryota"/>
</dbReference>
<keyword evidence="8" id="KW-0539">Nucleus</keyword>
<dbReference type="InterPro" id="IPR013216">
    <property type="entry name" value="Methyltransf_11"/>
</dbReference>
<proteinExistence type="inferred from homology"/>
<evidence type="ECO:0000256" key="1">
    <source>
        <dbReference type="ARBA" id="ARBA00004123"/>
    </source>
</evidence>
<dbReference type="InterPro" id="IPR022238">
    <property type="entry name" value="Bud23_C"/>
</dbReference>
<keyword evidence="13" id="KW-1185">Reference proteome</keyword>
<dbReference type="VEuPathDB" id="FungiDB:T551_00501"/>
<dbReference type="Gene3D" id="3.40.50.150">
    <property type="entry name" value="Vaccinia Virus protein VP39"/>
    <property type="match status" value="1"/>
</dbReference>
<dbReference type="Pfam" id="PF12589">
    <property type="entry name" value="WBS_methylT"/>
    <property type="match status" value="1"/>
</dbReference>
<dbReference type="CDD" id="cd02440">
    <property type="entry name" value="AdoMet_MTases"/>
    <property type="match status" value="1"/>
</dbReference>
<comment type="caution">
    <text evidence="12">The sequence shown here is derived from an EMBL/GenBank/DDBJ whole genome shotgun (WGS) entry which is preliminary data.</text>
</comment>
<dbReference type="SUPFAM" id="SSF53335">
    <property type="entry name" value="S-adenosyl-L-methionine-dependent methyltransferases"/>
    <property type="match status" value="1"/>
</dbReference>
<evidence type="ECO:0000256" key="9">
    <source>
        <dbReference type="SAM" id="MobiDB-lite"/>
    </source>
</evidence>
<dbReference type="EMBL" id="LFWA01000002">
    <property type="protein sequence ID" value="KTW32411.1"/>
    <property type="molecule type" value="Genomic_DNA"/>
</dbReference>
<evidence type="ECO:0000256" key="7">
    <source>
        <dbReference type="ARBA" id="ARBA00022691"/>
    </source>
</evidence>
<dbReference type="Pfam" id="PF08241">
    <property type="entry name" value="Methyltransf_11"/>
    <property type="match status" value="1"/>
</dbReference>
<evidence type="ECO:0000259" key="10">
    <source>
        <dbReference type="Pfam" id="PF08241"/>
    </source>
</evidence>
<dbReference type="RefSeq" id="XP_018231103.1">
    <property type="nucleotide sequence ID" value="XM_018372767.1"/>
</dbReference>
<dbReference type="GO" id="GO:0043527">
    <property type="term" value="C:tRNA methyltransferase complex"/>
    <property type="evidence" value="ECO:0007669"/>
    <property type="project" value="EnsemblFungi"/>
</dbReference>
<dbReference type="GO" id="GO:0000056">
    <property type="term" value="P:ribosomal small subunit export from nucleus"/>
    <property type="evidence" value="ECO:0007669"/>
    <property type="project" value="EnsemblFungi"/>
</dbReference>
<reference evidence="13" key="1">
    <citation type="journal article" date="2016" name="Nat. Commun.">
        <title>Genome analysis of three Pneumocystis species reveals adaptation mechanisms to life exclusively in mammalian hosts.</title>
        <authorList>
            <person name="Ma L."/>
            <person name="Chen Z."/>
            <person name="Huang D.W."/>
            <person name="Kutty G."/>
            <person name="Ishihara M."/>
            <person name="Wang H."/>
            <person name="Abouelleil A."/>
            <person name="Bishop L."/>
            <person name="Davey E."/>
            <person name="Deng R."/>
            <person name="Deng X."/>
            <person name="Fan L."/>
            <person name="Fantoni G."/>
            <person name="Fitzgerald M."/>
            <person name="Gogineni E."/>
            <person name="Goldberg J.M."/>
            <person name="Handley G."/>
            <person name="Hu X."/>
            <person name="Huber C."/>
            <person name="Jiao X."/>
            <person name="Jones K."/>
            <person name="Levin J.Z."/>
            <person name="Liu Y."/>
            <person name="Macdonald P."/>
            <person name="Melnikov A."/>
            <person name="Raley C."/>
            <person name="Sassi M."/>
            <person name="Sherman B.T."/>
            <person name="Song X."/>
            <person name="Sykes S."/>
            <person name="Tran B."/>
            <person name="Walsh L."/>
            <person name="Xia Y."/>
            <person name="Yang J."/>
            <person name="Young S."/>
            <person name="Zeng Q."/>
            <person name="Zheng X."/>
            <person name="Stephens R."/>
            <person name="Nusbaum C."/>
            <person name="Birren B.W."/>
            <person name="Azadi P."/>
            <person name="Lempicki R.A."/>
            <person name="Cuomo C.A."/>
            <person name="Kovacs J.A."/>
        </authorList>
    </citation>
    <scope>NUCLEOTIDE SEQUENCE [LARGE SCALE GENOMIC DNA]</scope>
    <source>
        <strain evidence="13">RU7</strain>
    </source>
</reference>
<evidence type="ECO:0000313" key="12">
    <source>
        <dbReference type="EMBL" id="KTW32411.1"/>
    </source>
</evidence>
<name>A0A0W4ZVK9_PNEJ7</name>
<evidence type="ECO:0008006" key="14">
    <source>
        <dbReference type="Google" id="ProtNLM"/>
    </source>
</evidence>
<comment type="similarity">
    <text evidence="3">Belongs to the class I-like SAM-binding methyltransferase superfamily. BUD23/WBSCR22 family.</text>
</comment>
<dbReference type="FunFam" id="3.40.50.150:FF:000017">
    <property type="entry name" value="probable 18S rRNA (Guanine-N(7))-methyltransferase"/>
    <property type="match status" value="1"/>
</dbReference>
<sequence>MTRPEHQGPPEVFYDETEAKKYTSYSRIQAVQAEMTFRSLELLDLPPGKSCFLMDIGCGSGLSGEILDQDEHIWVGMDISPSMLEVALKRDVEGDLILADIGHGMPFRAGSFDGAISISVLQWLLNADTSSSSPKYRLMRFFSTLYGCLARGARAVFQFYPETDQSMSFITSLANKCGFSGGVVVDFPDSKKSKKYYMVLQAGSGTNMTIPIQSRESEEVPSQTVPYAPNRSSKSSRVKKSQIKGTKEWILRKKERYRKYKDNVPRDSKFTGRKRRPKF</sequence>
<evidence type="ECO:0000256" key="2">
    <source>
        <dbReference type="ARBA" id="ARBA00004496"/>
    </source>
</evidence>
<dbReference type="GO" id="GO:0000447">
    <property type="term" value="P:endonucleolytic cleavage in ITS1 to separate SSU-rRNA from 5.8S rRNA and LSU-rRNA from tricistronic rRNA transcript (SSU-rRNA, 5.8S rRNA, LSU-rRNA)"/>
    <property type="evidence" value="ECO:0007669"/>
    <property type="project" value="EnsemblFungi"/>
</dbReference>
<dbReference type="Proteomes" id="UP000053447">
    <property type="component" value="Unassembled WGS sequence"/>
</dbReference>
<feature type="domain" description="Methyltransferase type 11" evidence="10">
    <location>
        <begin position="55"/>
        <end position="127"/>
    </location>
</feature>
<evidence type="ECO:0000256" key="3">
    <source>
        <dbReference type="ARBA" id="ARBA00005547"/>
    </source>
</evidence>
<feature type="region of interest" description="Disordered" evidence="9">
    <location>
        <begin position="215"/>
        <end position="247"/>
    </location>
</feature>
<dbReference type="GO" id="GO:0070476">
    <property type="term" value="P:rRNA (guanine-N7)-methylation"/>
    <property type="evidence" value="ECO:0007669"/>
    <property type="project" value="EnsemblFungi"/>
</dbReference>
<protein>
    <recommendedName>
        <fullName evidence="14">18S rRNA (guanine(1575)-N(7))-methyltransferase Bud23 C-terminal domain-containing protein</fullName>
    </recommendedName>
</protein>
<dbReference type="InterPro" id="IPR039769">
    <property type="entry name" value="Bud23-like"/>
</dbReference>
<dbReference type="InterPro" id="IPR029063">
    <property type="entry name" value="SAM-dependent_MTases_sf"/>
</dbReference>
<keyword evidence="7" id="KW-0949">S-adenosyl-L-methionine</keyword>
<evidence type="ECO:0000256" key="5">
    <source>
        <dbReference type="ARBA" id="ARBA00022603"/>
    </source>
</evidence>
<keyword evidence="6" id="KW-0808">Transferase</keyword>
<dbReference type="GO" id="GO:0005730">
    <property type="term" value="C:nucleolus"/>
    <property type="evidence" value="ECO:0007669"/>
    <property type="project" value="EnsemblFungi"/>
</dbReference>
<keyword evidence="4" id="KW-0963">Cytoplasm</keyword>
<gene>
    <name evidence="12" type="ORF">T551_00501</name>
</gene>
<dbReference type="PANTHER" id="PTHR12734">
    <property type="entry name" value="METHYLTRANSFERASE-RELATED"/>
    <property type="match status" value="1"/>
</dbReference>
<dbReference type="OrthoDB" id="2877at2759"/>
<accession>A0A0W4ZVK9</accession>
<dbReference type="STRING" id="1408657.A0A0W4ZVK9"/>
<dbReference type="GeneID" id="28939022"/>
<evidence type="ECO:0000259" key="11">
    <source>
        <dbReference type="Pfam" id="PF12589"/>
    </source>
</evidence>
<feature type="region of interest" description="Disordered" evidence="9">
    <location>
        <begin position="260"/>
        <end position="279"/>
    </location>
</feature>
<organism evidence="12 13">
    <name type="scientific">Pneumocystis jirovecii (strain RU7)</name>
    <name type="common">Human pneumocystis pneumonia agent</name>
    <dbReference type="NCBI Taxonomy" id="1408657"/>
    <lineage>
        <taxon>Eukaryota</taxon>
        <taxon>Fungi</taxon>
        <taxon>Dikarya</taxon>
        <taxon>Ascomycota</taxon>
        <taxon>Taphrinomycotina</taxon>
        <taxon>Pneumocystomycetes</taxon>
        <taxon>Pneumocystaceae</taxon>
        <taxon>Pneumocystis</taxon>
    </lineage>
</organism>
<feature type="domain" description="18S rRNA (guanine(1575)-N(7))-methyltransferase Bud23 C-terminal" evidence="11">
    <location>
        <begin position="202"/>
        <end position="276"/>
    </location>
</feature>